<dbReference type="InterPro" id="IPR036249">
    <property type="entry name" value="Thioredoxin-like_sf"/>
</dbReference>
<dbReference type="AlphaFoldDB" id="A0A372NP38"/>
<accession>A0A372NP38</accession>
<sequence>MRKFLAVVVLVVLITVIGAIFWYNELRYQLPTPVPVGYTPIKPGTLIHLPDSLKSKTGKPVFLHFFNPDCPCSRFNIQQFKTLVYNYGQRVDFKIIVVSKYKFTADEIRKKFDLDIPVSFDNGLSALCGVYSTPQVALIDAKDQLYYRGNYNRSRYCTDERTSYANIAVNGLLKQQQKIVFDKLALTSYGCSLPGCTN</sequence>
<dbReference type="EMBL" id="QWDC01000004">
    <property type="protein sequence ID" value="RFZ90410.1"/>
    <property type="molecule type" value="Genomic_DNA"/>
</dbReference>
<evidence type="ECO:0000313" key="2">
    <source>
        <dbReference type="EMBL" id="RFZ90410.1"/>
    </source>
</evidence>
<dbReference type="InterPro" id="IPR045494">
    <property type="entry name" value="DUF6436"/>
</dbReference>
<dbReference type="RefSeq" id="WP_117393823.1">
    <property type="nucleotide sequence ID" value="NZ_QWDC01000004.1"/>
</dbReference>
<evidence type="ECO:0000259" key="1">
    <source>
        <dbReference type="Pfam" id="PF20029"/>
    </source>
</evidence>
<evidence type="ECO:0000313" key="3">
    <source>
        <dbReference type="Proteomes" id="UP000264217"/>
    </source>
</evidence>
<dbReference type="Pfam" id="PF20029">
    <property type="entry name" value="DUF6436"/>
    <property type="match status" value="1"/>
</dbReference>
<gene>
    <name evidence="2" type="ORF">D0C36_21700</name>
</gene>
<protein>
    <submittedName>
        <fullName evidence="2">AhpC/TSA family protein</fullName>
    </submittedName>
</protein>
<dbReference type="Gene3D" id="3.40.30.10">
    <property type="entry name" value="Glutaredoxin"/>
    <property type="match status" value="1"/>
</dbReference>
<dbReference type="SUPFAM" id="SSF52833">
    <property type="entry name" value="Thioredoxin-like"/>
    <property type="match status" value="1"/>
</dbReference>
<name>A0A372NP38_9SPHI</name>
<proteinExistence type="predicted"/>
<comment type="caution">
    <text evidence="2">The sequence shown here is derived from an EMBL/GenBank/DDBJ whole genome shotgun (WGS) entry which is preliminary data.</text>
</comment>
<feature type="domain" description="DUF6436" evidence="1">
    <location>
        <begin position="49"/>
        <end position="184"/>
    </location>
</feature>
<dbReference type="OrthoDB" id="8897581at2"/>
<organism evidence="2 3">
    <name type="scientific">Mucilaginibacter conchicola</name>
    <dbReference type="NCBI Taxonomy" id="2303333"/>
    <lineage>
        <taxon>Bacteria</taxon>
        <taxon>Pseudomonadati</taxon>
        <taxon>Bacteroidota</taxon>
        <taxon>Sphingobacteriia</taxon>
        <taxon>Sphingobacteriales</taxon>
        <taxon>Sphingobacteriaceae</taxon>
        <taxon>Mucilaginibacter</taxon>
    </lineage>
</organism>
<reference evidence="2 3" key="1">
    <citation type="submission" date="2018-08" db="EMBL/GenBank/DDBJ databases">
        <title>Mucilaginibacter sp. MYSH2.</title>
        <authorList>
            <person name="Seo T."/>
        </authorList>
    </citation>
    <scope>NUCLEOTIDE SEQUENCE [LARGE SCALE GENOMIC DNA]</scope>
    <source>
        <strain evidence="2 3">MYSH2</strain>
    </source>
</reference>
<keyword evidence="3" id="KW-1185">Reference proteome</keyword>
<dbReference type="Proteomes" id="UP000264217">
    <property type="component" value="Unassembled WGS sequence"/>
</dbReference>